<evidence type="ECO:0008006" key="4">
    <source>
        <dbReference type="Google" id="ProtNLM"/>
    </source>
</evidence>
<feature type="transmembrane region" description="Helical" evidence="1">
    <location>
        <begin position="360"/>
        <end position="380"/>
    </location>
</feature>
<dbReference type="Proteomes" id="UP001172684">
    <property type="component" value="Unassembled WGS sequence"/>
</dbReference>
<feature type="transmembrane region" description="Helical" evidence="1">
    <location>
        <begin position="21"/>
        <end position="40"/>
    </location>
</feature>
<feature type="transmembrane region" description="Helical" evidence="1">
    <location>
        <begin position="268"/>
        <end position="288"/>
    </location>
</feature>
<organism evidence="2 3">
    <name type="scientific">Coniosporium apollinis</name>
    <dbReference type="NCBI Taxonomy" id="61459"/>
    <lineage>
        <taxon>Eukaryota</taxon>
        <taxon>Fungi</taxon>
        <taxon>Dikarya</taxon>
        <taxon>Ascomycota</taxon>
        <taxon>Pezizomycotina</taxon>
        <taxon>Dothideomycetes</taxon>
        <taxon>Dothideomycetes incertae sedis</taxon>
        <taxon>Coniosporium</taxon>
    </lineage>
</organism>
<feature type="transmembrane region" description="Helical" evidence="1">
    <location>
        <begin position="187"/>
        <end position="208"/>
    </location>
</feature>
<keyword evidence="1" id="KW-0812">Transmembrane</keyword>
<proteinExistence type="predicted"/>
<keyword evidence="3" id="KW-1185">Reference proteome</keyword>
<feature type="transmembrane region" description="Helical" evidence="1">
    <location>
        <begin position="220"/>
        <end position="247"/>
    </location>
</feature>
<comment type="caution">
    <text evidence="2">The sequence shown here is derived from an EMBL/GenBank/DDBJ whole genome shotgun (WGS) entry which is preliminary data.</text>
</comment>
<feature type="transmembrane region" description="Helical" evidence="1">
    <location>
        <begin position="114"/>
        <end position="131"/>
    </location>
</feature>
<evidence type="ECO:0000256" key="1">
    <source>
        <dbReference type="SAM" id="Phobius"/>
    </source>
</evidence>
<keyword evidence="1" id="KW-1133">Transmembrane helix</keyword>
<feature type="transmembrane region" description="Helical" evidence="1">
    <location>
        <begin position="328"/>
        <end position="348"/>
    </location>
</feature>
<protein>
    <recommendedName>
        <fullName evidence="4">Acyltransferase 3 domain-containing protein</fullName>
    </recommendedName>
</protein>
<name>A0ABQ9P553_9PEZI</name>
<reference evidence="2" key="1">
    <citation type="submission" date="2022-10" db="EMBL/GenBank/DDBJ databases">
        <title>Culturing micro-colonial fungi from biological soil crusts in the Mojave desert and describing Neophaeococcomyces mojavensis, and introducing the new genera and species Taxawa tesnikishii.</title>
        <authorList>
            <person name="Kurbessoian T."/>
            <person name="Stajich J.E."/>
        </authorList>
    </citation>
    <scope>NUCLEOTIDE SEQUENCE</scope>
    <source>
        <strain evidence="2">TK_1</strain>
    </source>
</reference>
<gene>
    <name evidence="2" type="ORF">H2201_000999</name>
</gene>
<keyword evidence="1" id="KW-0472">Membrane</keyword>
<dbReference type="EMBL" id="JAPDRL010000005">
    <property type="protein sequence ID" value="KAJ9668755.1"/>
    <property type="molecule type" value="Genomic_DNA"/>
</dbReference>
<feature type="transmembrane region" description="Helical" evidence="1">
    <location>
        <begin position="76"/>
        <end position="94"/>
    </location>
</feature>
<evidence type="ECO:0000313" key="3">
    <source>
        <dbReference type="Proteomes" id="UP001172684"/>
    </source>
</evidence>
<feature type="transmembrane region" description="Helical" evidence="1">
    <location>
        <begin position="392"/>
        <end position="413"/>
    </location>
</feature>
<accession>A0ABQ9P553</accession>
<evidence type="ECO:0000313" key="2">
    <source>
        <dbReference type="EMBL" id="KAJ9668755.1"/>
    </source>
</evidence>
<sequence>MGLAVDFSTSSLASSSSQEEGYLIGLRGLFVLQSFLWTFLQAFVPGVVEASQDATAPTYQVILRKTVSVLFWNKSLIYSFFILISARTICIPFLQNPTKSTLASSVFRRGIRLWFPAAVALAITTLVFSQIDLTYLEDFKRGTGNEAIEVPYKISKALTYFNSVFSLFWTTRNFATQAGNIAFPGQQLWIVNAIFQQSYTVYMAMVILPYTRPAWRLQTYAIIIATAWWVQSWAWYSFTGLALADAVTNMAFRKKAKRGLKIWRSIRLPTWVLYTVLATAGLVMQYLWTAWRPEYHQKELVAHTGLYNSASLNEDYDPKQPLARDDDYFLLLGLFLFVEHFEGLRYVLANGLFVYLGRRSLSWFLVQSIFIYTAGVRLFMHLWFQKEWPLEGSAAACLAVCVPATVLLAEVFYRAVEHPSQVLARVTFDWIRK</sequence>